<feature type="coiled-coil region" evidence="1">
    <location>
        <begin position="127"/>
        <end position="179"/>
    </location>
</feature>
<gene>
    <name evidence="4" type="ORF">DI628_08675</name>
</gene>
<feature type="compositionally biased region" description="Polar residues" evidence="2">
    <location>
        <begin position="222"/>
        <end position="231"/>
    </location>
</feature>
<keyword evidence="3" id="KW-0472">Membrane</keyword>
<comment type="caution">
    <text evidence="4">The sequence shown here is derived from an EMBL/GenBank/DDBJ whole genome shotgun (WGS) entry which is preliminary data.</text>
</comment>
<organism evidence="4 5">
    <name type="scientific">Blastochloris viridis</name>
    <name type="common">Rhodopseudomonas viridis</name>
    <dbReference type="NCBI Taxonomy" id="1079"/>
    <lineage>
        <taxon>Bacteria</taxon>
        <taxon>Pseudomonadati</taxon>
        <taxon>Pseudomonadota</taxon>
        <taxon>Alphaproteobacteria</taxon>
        <taxon>Hyphomicrobiales</taxon>
        <taxon>Blastochloridaceae</taxon>
        <taxon>Blastochloris</taxon>
    </lineage>
</organism>
<reference evidence="4 5" key="1">
    <citation type="journal article" date="2017" name="Nat. Commun.">
        <title>In situ click chemistry generation of cyclooxygenase-2 inhibitors.</title>
        <authorList>
            <person name="Bhardwaj A."/>
            <person name="Kaur J."/>
            <person name="Wuest M."/>
            <person name="Wuest F."/>
        </authorList>
    </citation>
    <scope>NUCLEOTIDE SEQUENCE [LARGE SCALE GENOMIC DNA]</scope>
    <source>
        <strain evidence="4">S2_018_000_R2_106</strain>
    </source>
</reference>
<keyword evidence="3" id="KW-0812">Transmembrane</keyword>
<keyword evidence="3" id="KW-1133">Transmembrane helix</keyword>
<dbReference type="Proteomes" id="UP000320948">
    <property type="component" value="Unassembled WGS sequence"/>
</dbReference>
<dbReference type="EMBL" id="VAFM01000002">
    <property type="protein sequence ID" value="TKW60948.1"/>
    <property type="molecule type" value="Genomic_DNA"/>
</dbReference>
<feature type="region of interest" description="Disordered" evidence="2">
    <location>
        <begin position="1"/>
        <end position="26"/>
    </location>
</feature>
<name>A0A6N4R0S9_BLAVI</name>
<keyword evidence="1" id="KW-0175">Coiled coil</keyword>
<proteinExistence type="predicted"/>
<feature type="transmembrane region" description="Helical" evidence="3">
    <location>
        <begin position="40"/>
        <end position="59"/>
    </location>
</feature>
<evidence type="ECO:0000313" key="4">
    <source>
        <dbReference type="EMBL" id="TKW60948.1"/>
    </source>
</evidence>
<evidence type="ECO:0000313" key="5">
    <source>
        <dbReference type="Proteomes" id="UP000320948"/>
    </source>
</evidence>
<feature type="region of interest" description="Disordered" evidence="2">
    <location>
        <begin position="222"/>
        <end position="243"/>
    </location>
</feature>
<evidence type="ECO:0000256" key="2">
    <source>
        <dbReference type="SAM" id="MobiDB-lite"/>
    </source>
</evidence>
<dbReference type="Pfam" id="PF03743">
    <property type="entry name" value="TrbI"/>
    <property type="match status" value="1"/>
</dbReference>
<protein>
    <recommendedName>
        <fullName evidence="6">Conjugal transfer protein TraB</fullName>
    </recommendedName>
</protein>
<accession>A0A6N4R0S9</accession>
<sequence>MASENSPDYIARPGAGGKPEGGTSQASDALQRFRALPPKLQGAILIGALILVFYVISTLRGGGASTQRSVVNLGQTNNRTGQVSATFTGIETDRPAVMQAVFEQNRRDMAELRSKIESDFSIRDKALQDAITQNQELQRQMQQMMGDFTTELKSIQVERARDNERLAQLADQQRQLELNAPVNGVGQVGGITPQRRAIQQVVLGGGGGGVMGAVRAPFAQAGTGSNKSDSAGQAVRNPAEKAAEERLPFIPPLGFVRATMLNGVDALVGGTTTPALARLSGTYKTAMNSTISLDGCIAMVEFTGNISTERATGKPVRMTCVYPDGGAATYSLSGYAVDAEDGIIGIPGVLYEGDPSRIAAAMLAEFAAGVAGIVEDNTGNSVTRVNTDGTTSTFELPSSADWAEQIVGGSGKVMGSLRDYLQKRADRVQSFIRLDATREINLVILNGTELRKSGEVWSALFDGNTDSGLPQSNLPAETSGATQ</sequence>
<evidence type="ECO:0008006" key="6">
    <source>
        <dbReference type="Google" id="ProtNLM"/>
    </source>
</evidence>
<dbReference type="InterPro" id="IPR005498">
    <property type="entry name" value="T4SS_VirB10/TraB/TrbI"/>
</dbReference>
<evidence type="ECO:0000256" key="3">
    <source>
        <dbReference type="SAM" id="Phobius"/>
    </source>
</evidence>
<evidence type="ECO:0000256" key="1">
    <source>
        <dbReference type="SAM" id="Coils"/>
    </source>
</evidence>
<dbReference type="AlphaFoldDB" id="A0A6N4R0S9"/>